<dbReference type="EMBL" id="QICD01000016">
    <property type="protein sequence ID" value="RNL42580.1"/>
    <property type="molecule type" value="Genomic_DNA"/>
</dbReference>
<organism evidence="1 2">
    <name type="scientific">Paraeggerthella hongkongensis</name>
    <dbReference type="NCBI Taxonomy" id="230658"/>
    <lineage>
        <taxon>Bacteria</taxon>
        <taxon>Bacillati</taxon>
        <taxon>Actinomycetota</taxon>
        <taxon>Coriobacteriia</taxon>
        <taxon>Eggerthellales</taxon>
        <taxon>Eggerthellaceae</taxon>
        <taxon>Paraeggerthella</taxon>
    </lineage>
</organism>
<dbReference type="Pfam" id="PF06224">
    <property type="entry name" value="AlkZ-like"/>
    <property type="match status" value="1"/>
</dbReference>
<dbReference type="OrthoDB" id="9148135at2"/>
<evidence type="ECO:0000313" key="1">
    <source>
        <dbReference type="EMBL" id="RNL42580.1"/>
    </source>
</evidence>
<reference evidence="2" key="1">
    <citation type="submission" date="2018-05" db="EMBL/GenBank/DDBJ databases">
        <title>Genome Sequencing of selected type strains of the family Eggerthellaceae.</title>
        <authorList>
            <person name="Danylec N."/>
            <person name="Stoll D.A."/>
            <person name="Doetsch A."/>
            <person name="Huch M."/>
        </authorList>
    </citation>
    <scope>NUCLEOTIDE SEQUENCE [LARGE SCALE GENOMIC DNA]</scope>
    <source>
        <strain evidence="2">DSM 16106</strain>
    </source>
</reference>
<protein>
    <recommendedName>
        <fullName evidence="3">Winged helix DNA-binding domain-containing protein</fullName>
    </recommendedName>
</protein>
<dbReference type="AlphaFoldDB" id="A0A3N0B6Q6"/>
<dbReference type="PANTHER" id="PTHR38479:SF2">
    <property type="entry name" value="WINGED HELIX DNA-BINDING DOMAIN-CONTAINING PROTEIN"/>
    <property type="match status" value="1"/>
</dbReference>
<name>A0A3N0B6Q6_9ACTN</name>
<dbReference type="PANTHER" id="PTHR38479">
    <property type="entry name" value="LMO0824 PROTEIN"/>
    <property type="match status" value="1"/>
</dbReference>
<evidence type="ECO:0000313" key="2">
    <source>
        <dbReference type="Proteomes" id="UP000278632"/>
    </source>
</evidence>
<evidence type="ECO:0008006" key="3">
    <source>
        <dbReference type="Google" id="ProtNLM"/>
    </source>
</evidence>
<dbReference type="InterPro" id="IPR009351">
    <property type="entry name" value="AlkZ-like"/>
</dbReference>
<keyword evidence="2" id="KW-1185">Reference proteome</keyword>
<comment type="caution">
    <text evidence="1">The sequence shown here is derived from an EMBL/GenBank/DDBJ whole genome shotgun (WGS) entry which is preliminary data.</text>
</comment>
<accession>A0A3N0B6Q6</accession>
<dbReference type="Proteomes" id="UP000278632">
    <property type="component" value="Unassembled WGS sequence"/>
</dbReference>
<proteinExistence type="predicted"/>
<sequence length="400" mass="44454">MDAIDSARIRSYRLHAHHLDRKVSIDQLLQAARACGLQNTPPGSWETSLFNRIEGCTPAHLREQLHERKTLIQAWSFRGAPVVFPACERDAFLTALVAEPDEEPWIYTRGASGALDYMDMSFGDLLPLVEKAAKLLDDRTIEGKDSLDRAIADAVEADLPRSALGPWRDPSMYGNPDKQTIGQAAVSFLLRPCSFKSLVVFGRREGSTPSFSSYRAWTGRRDAPAPSPAAGKQLARKFLHCYGPTTLGSFAAWLGSSKAQAKRLWSSIEDELCAVSVDGKKRFAHVLDIDNLLQAEQPAARLLLLGAHDPYLDLRDREIILPDPQRRRLAWKTVGNPGVVLDEGRIIGVWNARTAKSSLDVSIRLWEPLEPARQGQLERLAEEHAAFRQLALKTCTVESE</sequence>
<gene>
    <name evidence="1" type="ORF">DMP08_08345</name>
</gene>